<evidence type="ECO:0000256" key="4">
    <source>
        <dbReference type="SAM" id="Coils"/>
    </source>
</evidence>
<dbReference type="Gene3D" id="1.25.40.10">
    <property type="entry name" value="Tetratricopeptide repeat domain"/>
    <property type="match status" value="2"/>
</dbReference>
<sequence>MAQVLVNLGNLYDNMDQVPLSRSHYLRALALLDRIGAESGRASIYNNLSQIDEDQTPISESLGLLDRAITLYRQENNQIGLGLAYRNQAKFLTRAGRLADARLAVDQARSLAETTGHRVGLAAAHEAAAELAMAEALQGHAAEHALPAAGRALAEAIAIATELDDPDRLERLLRLQSDWHEQSGQADLALDALRRADTMRIQREREAQSQRMQALTAQYQSEQQQLELRRLEANAKVQDDMLANTRWQRNGSLVVLLLLIGLAAVGTQWIRTRDRLLVTERAQNAALQRTMAALEQARRSADEERRINTELLALAANEVEGSLKRVRATVERLLGSASLPVDSRQHLSGLATTANEVIDTLANLVTLTSLEREQATLSQAEFDLAQLVDDLVTQADARASEKRLRLSVTRPESPLLIHADRLRLAEAIEQLIGNAIKFSPPNRRIEVRLSAADTAIRIAVHDEGPGLNEADQRRVFGRFQRLSARPTGGERSTGLGLALVKRIAELHGGTATFGPSCLQGGVCFYIDLPGPNANHDPLLPMANL</sequence>
<dbReference type="PRINTS" id="PR00344">
    <property type="entry name" value="BCTRLSENSOR"/>
</dbReference>
<dbReference type="Pfam" id="PF02518">
    <property type="entry name" value="HATPase_c"/>
    <property type="match status" value="1"/>
</dbReference>
<keyword evidence="4" id="KW-0175">Coiled coil</keyword>
<name>A0A2P1PZC2_9GAMM</name>
<keyword evidence="5" id="KW-1133">Transmembrane helix</keyword>
<dbReference type="SUPFAM" id="SSF48452">
    <property type="entry name" value="TPR-like"/>
    <property type="match status" value="1"/>
</dbReference>
<dbReference type="Gene3D" id="3.30.565.10">
    <property type="entry name" value="Histidine kinase-like ATPase, C-terminal domain"/>
    <property type="match status" value="1"/>
</dbReference>
<dbReference type="EMBL" id="CP027860">
    <property type="protein sequence ID" value="AVQ00190.1"/>
    <property type="molecule type" value="Genomic_DNA"/>
</dbReference>
<keyword evidence="8" id="KW-1185">Reference proteome</keyword>
<dbReference type="InterPro" id="IPR004358">
    <property type="entry name" value="Sig_transdc_His_kin-like_C"/>
</dbReference>
<reference evidence="7 8" key="1">
    <citation type="submission" date="2018-03" db="EMBL/GenBank/DDBJ databases">
        <title>Ahniella affigens gen. nov., sp. nov., a gammaproteobacterium isolated from sandy soil near a stream.</title>
        <authorList>
            <person name="Ko Y."/>
            <person name="Kim J.-H."/>
        </authorList>
    </citation>
    <scope>NUCLEOTIDE SEQUENCE [LARGE SCALE GENOMIC DNA]</scope>
    <source>
        <strain evidence="7 8">D13</strain>
    </source>
</reference>
<dbReference type="InterPro" id="IPR005467">
    <property type="entry name" value="His_kinase_dom"/>
</dbReference>
<evidence type="ECO:0000313" key="8">
    <source>
        <dbReference type="Proteomes" id="UP000241074"/>
    </source>
</evidence>
<dbReference type="InterPro" id="IPR011990">
    <property type="entry name" value="TPR-like_helical_dom_sf"/>
</dbReference>
<dbReference type="KEGG" id="xba:C7S18_18985"/>
<keyword evidence="5" id="KW-0472">Membrane</keyword>
<evidence type="ECO:0000256" key="5">
    <source>
        <dbReference type="SAM" id="Phobius"/>
    </source>
</evidence>
<proteinExistence type="predicted"/>
<accession>A0A2P1PZC2</accession>
<dbReference type="AlphaFoldDB" id="A0A2P1PZC2"/>
<dbReference type="GO" id="GO:0000155">
    <property type="term" value="F:phosphorelay sensor kinase activity"/>
    <property type="evidence" value="ECO:0007669"/>
    <property type="project" value="TreeGrafter"/>
</dbReference>
<dbReference type="PANTHER" id="PTHR43547:SF2">
    <property type="entry name" value="HYBRID SIGNAL TRANSDUCTION HISTIDINE KINASE C"/>
    <property type="match status" value="1"/>
</dbReference>
<protein>
    <recommendedName>
        <fullName evidence="2">histidine kinase</fullName>
        <ecNumber evidence="2">2.7.13.3</ecNumber>
    </recommendedName>
</protein>
<keyword evidence="5" id="KW-0812">Transmembrane</keyword>
<dbReference type="PROSITE" id="PS50109">
    <property type="entry name" value="HIS_KIN"/>
    <property type="match status" value="1"/>
</dbReference>
<feature type="domain" description="Histidine kinase" evidence="6">
    <location>
        <begin position="314"/>
        <end position="532"/>
    </location>
</feature>
<dbReference type="Proteomes" id="UP000241074">
    <property type="component" value="Chromosome"/>
</dbReference>
<gene>
    <name evidence="7" type="ORF">C7S18_18985</name>
</gene>
<feature type="transmembrane region" description="Helical" evidence="5">
    <location>
        <begin position="251"/>
        <end position="270"/>
    </location>
</feature>
<feature type="coiled-coil region" evidence="4">
    <location>
        <begin position="277"/>
        <end position="307"/>
    </location>
</feature>
<dbReference type="PANTHER" id="PTHR43547">
    <property type="entry name" value="TWO-COMPONENT HISTIDINE KINASE"/>
    <property type="match status" value="1"/>
</dbReference>
<reference evidence="7 8" key="2">
    <citation type="submission" date="2018-03" db="EMBL/GenBank/DDBJ databases">
        <authorList>
            <person name="Keele B.F."/>
        </authorList>
    </citation>
    <scope>NUCLEOTIDE SEQUENCE [LARGE SCALE GENOMIC DNA]</scope>
    <source>
        <strain evidence="7 8">D13</strain>
    </source>
</reference>
<dbReference type="EC" id="2.7.13.3" evidence="2"/>
<dbReference type="InterPro" id="IPR003594">
    <property type="entry name" value="HATPase_dom"/>
</dbReference>
<evidence type="ECO:0000256" key="3">
    <source>
        <dbReference type="ARBA" id="ARBA00022553"/>
    </source>
</evidence>
<comment type="catalytic activity">
    <reaction evidence="1">
        <text>ATP + protein L-histidine = ADP + protein N-phospho-L-histidine.</text>
        <dbReference type="EC" id="2.7.13.3"/>
    </reaction>
</comment>
<dbReference type="SMART" id="SM00387">
    <property type="entry name" value="HATPase_c"/>
    <property type="match status" value="1"/>
</dbReference>
<organism evidence="7 8">
    <name type="scientific">Ahniella affigens</name>
    <dbReference type="NCBI Taxonomy" id="2021234"/>
    <lineage>
        <taxon>Bacteria</taxon>
        <taxon>Pseudomonadati</taxon>
        <taxon>Pseudomonadota</taxon>
        <taxon>Gammaproteobacteria</taxon>
        <taxon>Lysobacterales</taxon>
        <taxon>Rhodanobacteraceae</taxon>
        <taxon>Ahniella</taxon>
    </lineage>
</organism>
<dbReference type="InterPro" id="IPR036890">
    <property type="entry name" value="HATPase_C_sf"/>
</dbReference>
<dbReference type="CDD" id="cd00075">
    <property type="entry name" value="HATPase"/>
    <property type="match status" value="1"/>
</dbReference>
<evidence type="ECO:0000313" key="7">
    <source>
        <dbReference type="EMBL" id="AVQ00190.1"/>
    </source>
</evidence>
<evidence type="ECO:0000256" key="1">
    <source>
        <dbReference type="ARBA" id="ARBA00000085"/>
    </source>
</evidence>
<evidence type="ECO:0000259" key="6">
    <source>
        <dbReference type="PROSITE" id="PS50109"/>
    </source>
</evidence>
<dbReference type="SUPFAM" id="SSF55874">
    <property type="entry name" value="ATPase domain of HSP90 chaperone/DNA topoisomerase II/histidine kinase"/>
    <property type="match status" value="1"/>
</dbReference>
<evidence type="ECO:0000256" key="2">
    <source>
        <dbReference type="ARBA" id="ARBA00012438"/>
    </source>
</evidence>
<keyword evidence="3" id="KW-0597">Phosphoprotein</keyword>